<evidence type="ECO:0000313" key="4">
    <source>
        <dbReference type="EMBL" id="PTL59896.1"/>
    </source>
</evidence>
<evidence type="ECO:0000256" key="1">
    <source>
        <dbReference type="SAM" id="Coils"/>
    </source>
</evidence>
<feature type="compositionally biased region" description="Basic and acidic residues" evidence="2">
    <location>
        <begin position="121"/>
        <end position="131"/>
    </location>
</feature>
<sequence>MPSIRTAVAVLGTSVLLGGLATPALAQEAGSYPTDTTTQQTAKKKGKKGKRHAPRLTDAQLTTVAEQLGVTLEQLKTAIAEVKAAVKATEARETKAQEQALLAEKLGKTAAEVKAAFDSVRPARGEGDRRGGCKKPAAGSTTDTGADYPTTDYPTTTTS</sequence>
<dbReference type="EMBL" id="PYYB01000001">
    <property type="protein sequence ID" value="PTL59896.1"/>
    <property type="molecule type" value="Genomic_DNA"/>
</dbReference>
<feature type="coiled-coil region" evidence="1">
    <location>
        <begin position="65"/>
        <end position="99"/>
    </location>
</feature>
<comment type="caution">
    <text evidence="4">The sequence shown here is derived from an EMBL/GenBank/DDBJ whole genome shotgun (WGS) entry which is preliminary data.</text>
</comment>
<dbReference type="RefSeq" id="WP_107568540.1">
    <property type="nucleotide sequence ID" value="NZ_PYYB01000001.1"/>
</dbReference>
<feature type="region of interest" description="Disordered" evidence="2">
    <location>
        <begin position="28"/>
        <end position="57"/>
    </location>
</feature>
<name>A0A2T4UKX2_9ACTN</name>
<reference evidence="4 5" key="1">
    <citation type="submission" date="2018-03" db="EMBL/GenBank/DDBJ databases">
        <title>Aquarubrobacter algicola gen. nov., sp. nov., a novel actinobacterium isolated from shallow eutrophic lake during the end of cyanobacterial harmful algal blooms.</title>
        <authorList>
            <person name="Chun S.J."/>
        </authorList>
    </citation>
    <scope>NUCLEOTIDE SEQUENCE [LARGE SCALE GENOMIC DNA]</scope>
    <source>
        <strain evidence="4 5">Seoho-28</strain>
    </source>
</reference>
<feature type="region of interest" description="Disordered" evidence="2">
    <location>
        <begin position="120"/>
        <end position="159"/>
    </location>
</feature>
<organism evidence="4 5">
    <name type="scientific">Paraconexibacter algicola</name>
    <dbReference type="NCBI Taxonomy" id="2133960"/>
    <lineage>
        <taxon>Bacteria</taxon>
        <taxon>Bacillati</taxon>
        <taxon>Actinomycetota</taxon>
        <taxon>Thermoleophilia</taxon>
        <taxon>Solirubrobacterales</taxon>
        <taxon>Paraconexibacteraceae</taxon>
        <taxon>Paraconexibacter</taxon>
    </lineage>
</organism>
<dbReference type="Proteomes" id="UP000240739">
    <property type="component" value="Unassembled WGS sequence"/>
</dbReference>
<feature type="chain" id="PRO_5015567299" evidence="3">
    <location>
        <begin position="27"/>
        <end position="159"/>
    </location>
</feature>
<proteinExistence type="predicted"/>
<evidence type="ECO:0000256" key="3">
    <source>
        <dbReference type="SAM" id="SignalP"/>
    </source>
</evidence>
<keyword evidence="5" id="KW-1185">Reference proteome</keyword>
<feature type="compositionally biased region" description="Low complexity" evidence="2">
    <location>
        <begin position="141"/>
        <end position="159"/>
    </location>
</feature>
<protein>
    <submittedName>
        <fullName evidence="4">Uncharacterized protein</fullName>
    </submittedName>
</protein>
<dbReference type="AlphaFoldDB" id="A0A2T4UKX2"/>
<evidence type="ECO:0000256" key="2">
    <source>
        <dbReference type="SAM" id="MobiDB-lite"/>
    </source>
</evidence>
<keyword evidence="3" id="KW-0732">Signal</keyword>
<gene>
    <name evidence="4" type="ORF">C7Y72_09665</name>
</gene>
<evidence type="ECO:0000313" key="5">
    <source>
        <dbReference type="Proteomes" id="UP000240739"/>
    </source>
</evidence>
<accession>A0A2T4UKX2</accession>
<feature type="signal peptide" evidence="3">
    <location>
        <begin position="1"/>
        <end position="26"/>
    </location>
</feature>
<feature type="compositionally biased region" description="Basic residues" evidence="2">
    <location>
        <begin position="42"/>
        <end position="54"/>
    </location>
</feature>
<keyword evidence="1" id="KW-0175">Coiled coil</keyword>